<gene>
    <name evidence="2" type="ORF">V202x_53210</name>
</gene>
<dbReference type="EMBL" id="CP037422">
    <property type="protein sequence ID" value="QDU11896.1"/>
    <property type="molecule type" value="Genomic_DNA"/>
</dbReference>
<organism evidence="2 3">
    <name type="scientific">Gimesia aquarii</name>
    <dbReference type="NCBI Taxonomy" id="2527964"/>
    <lineage>
        <taxon>Bacteria</taxon>
        <taxon>Pseudomonadati</taxon>
        <taxon>Planctomycetota</taxon>
        <taxon>Planctomycetia</taxon>
        <taxon>Planctomycetales</taxon>
        <taxon>Planctomycetaceae</taxon>
        <taxon>Gimesia</taxon>
    </lineage>
</organism>
<evidence type="ECO:0000313" key="2">
    <source>
        <dbReference type="EMBL" id="QDU11896.1"/>
    </source>
</evidence>
<evidence type="ECO:0008006" key="4">
    <source>
        <dbReference type="Google" id="ProtNLM"/>
    </source>
</evidence>
<dbReference type="NCBIfam" id="TIGR02532">
    <property type="entry name" value="IV_pilin_GFxxxE"/>
    <property type="match status" value="1"/>
</dbReference>
<feature type="transmembrane region" description="Helical" evidence="1">
    <location>
        <begin position="12"/>
        <end position="33"/>
    </location>
</feature>
<sequence length="48" mass="5318">MLIDHRSRRAFTLIELLVAISILALLIALRASFVNQYCQIGSTRCGLG</sequence>
<keyword evidence="1" id="KW-1133">Transmembrane helix</keyword>
<name>A0A517X307_9PLAN</name>
<keyword evidence="3" id="KW-1185">Reference proteome</keyword>
<proteinExistence type="predicted"/>
<keyword evidence="1" id="KW-0812">Transmembrane</keyword>
<evidence type="ECO:0000313" key="3">
    <source>
        <dbReference type="Proteomes" id="UP000318384"/>
    </source>
</evidence>
<dbReference type="RefSeq" id="WP_197993097.1">
    <property type="nucleotide sequence ID" value="NZ_CP037422.1"/>
</dbReference>
<accession>A0A517X307</accession>
<dbReference type="SUPFAM" id="SSF54523">
    <property type="entry name" value="Pili subunits"/>
    <property type="match status" value="1"/>
</dbReference>
<keyword evidence="1" id="KW-0472">Membrane</keyword>
<protein>
    <recommendedName>
        <fullName evidence="4">Major pilin subunit</fullName>
    </recommendedName>
</protein>
<dbReference type="InterPro" id="IPR045584">
    <property type="entry name" value="Pilin-like"/>
</dbReference>
<evidence type="ECO:0000256" key="1">
    <source>
        <dbReference type="SAM" id="Phobius"/>
    </source>
</evidence>
<reference evidence="2 3" key="1">
    <citation type="submission" date="2019-03" db="EMBL/GenBank/DDBJ databases">
        <title>Deep-cultivation of Planctomycetes and their phenomic and genomic characterization uncovers novel biology.</title>
        <authorList>
            <person name="Wiegand S."/>
            <person name="Jogler M."/>
            <person name="Boedeker C."/>
            <person name="Pinto D."/>
            <person name="Vollmers J."/>
            <person name="Rivas-Marin E."/>
            <person name="Kohn T."/>
            <person name="Peeters S.H."/>
            <person name="Heuer A."/>
            <person name="Rast P."/>
            <person name="Oberbeckmann S."/>
            <person name="Bunk B."/>
            <person name="Jeske O."/>
            <person name="Meyerdierks A."/>
            <person name="Storesund J.E."/>
            <person name="Kallscheuer N."/>
            <person name="Luecker S."/>
            <person name="Lage O.M."/>
            <person name="Pohl T."/>
            <person name="Merkel B.J."/>
            <person name="Hornburger P."/>
            <person name="Mueller R.-W."/>
            <person name="Bruemmer F."/>
            <person name="Labrenz M."/>
            <person name="Spormann A.M."/>
            <person name="Op den Camp H."/>
            <person name="Overmann J."/>
            <person name="Amann R."/>
            <person name="Jetten M.S.M."/>
            <person name="Mascher T."/>
            <person name="Medema M.H."/>
            <person name="Devos D.P."/>
            <person name="Kaster A.-K."/>
            <person name="Ovreas L."/>
            <person name="Rohde M."/>
            <person name="Galperin M.Y."/>
            <person name="Jogler C."/>
        </authorList>
    </citation>
    <scope>NUCLEOTIDE SEQUENCE [LARGE SCALE GENOMIC DNA]</scope>
    <source>
        <strain evidence="2 3">V202</strain>
    </source>
</reference>
<dbReference type="AlphaFoldDB" id="A0A517X307"/>
<dbReference type="InterPro" id="IPR012902">
    <property type="entry name" value="N_methyl_site"/>
</dbReference>
<dbReference type="Pfam" id="PF07963">
    <property type="entry name" value="N_methyl"/>
    <property type="match status" value="1"/>
</dbReference>
<dbReference type="Proteomes" id="UP000318384">
    <property type="component" value="Chromosome"/>
</dbReference>